<evidence type="ECO:0000256" key="1">
    <source>
        <dbReference type="ARBA" id="ARBA00009481"/>
    </source>
</evidence>
<reference evidence="6" key="1">
    <citation type="submission" date="2021-03" db="EMBL/GenBank/DDBJ databases">
        <title>Acanthopleuribacteraceae sp. M133.</title>
        <authorList>
            <person name="Wang G."/>
        </authorList>
    </citation>
    <scope>NUCLEOTIDE SEQUENCE</scope>
    <source>
        <strain evidence="6">M133</strain>
    </source>
</reference>
<dbReference type="EMBL" id="CP071793">
    <property type="protein sequence ID" value="QTD49402.1"/>
    <property type="molecule type" value="Genomic_DNA"/>
</dbReference>
<dbReference type="Proteomes" id="UP000663929">
    <property type="component" value="Chromosome"/>
</dbReference>
<dbReference type="AlphaFoldDB" id="A0A8A4TJS5"/>
<dbReference type="Gene3D" id="3.40.50.2000">
    <property type="entry name" value="Glycogen Phosphorylase B"/>
    <property type="match status" value="2"/>
</dbReference>
<dbReference type="CDD" id="cd03801">
    <property type="entry name" value="GT4_PimA-like"/>
    <property type="match status" value="1"/>
</dbReference>
<dbReference type="SUPFAM" id="SSF53756">
    <property type="entry name" value="UDP-Glycosyltransferase/glycogen phosphorylase"/>
    <property type="match status" value="1"/>
</dbReference>
<feature type="domain" description="Glycosyl transferase family 1" evidence="4">
    <location>
        <begin position="241"/>
        <end position="402"/>
    </location>
</feature>
<dbReference type="InterPro" id="IPR028098">
    <property type="entry name" value="Glyco_trans_4-like_N"/>
</dbReference>
<evidence type="ECO:0000259" key="5">
    <source>
        <dbReference type="Pfam" id="PF13439"/>
    </source>
</evidence>
<keyword evidence="2" id="KW-0328">Glycosyltransferase</keyword>
<feature type="domain" description="Glycosyltransferase subfamily 4-like N-terminal" evidence="5">
    <location>
        <begin position="122"/>
        <end position="229"/>
    </location>
</feature>
<keyword evidence="3" id="KW-0808">Transferase</keyword>
<dbReference type="InterPro" id="IPR001296">
    <property type="entry name" value="Glyco_trans_1"/>
</dbReference>
<protein>
    <submittedName>
        <fullName evidence="6">Glycosyltransferase family 4 protein</fullName>
    </submittedName>
</protein>
<dbReference type="PANTHER" id="PTHR12526:SF640">
    <property type="entry name" value="COLANIC ACID BIOSYNTHESIS GLYCOSYLTRANSFERASE WCAL-RELATED"/>
    <property type="match status" value="1"/>
</dbReference>
<dbReference type="PANTHER" id="PTHR12526">
    <property type="entry name" value="GLYCOSYLTRANSFERASE"/>
    <property type="match status" value="1"/>
</dbReference>
<comment type="similarity">
    <text evidence="1">Belongs to the glycosyltransferase group 1 family. Glycosyltransferase 4 subfamily.</text>
</comment>
<gene>
    <name evidence="6" type="ORF">J3U87_27775</name>
</gene>
<name>A0A8A4TJS5_SULCO</name>
<keyword evidence="7" id="KW-1185">Reference proteome</keyword>
<proteinExistence type="inferred from homology"/>
<evidence type="ECO:0000313" key="7">
    <source>
        <dbReference type="Proteomes" id="UP000663929"/>
    </source>
</evidence>
<dbReference type="Pfam" id="PF13439">
    <property type="entry name" value="Glyco_transf_4"/>
    <property type="match status" value="1"/>
</dbReference>
<dbReference type="KEGG" id="scor:J3U87_27775"/>
<evidence type="ECO:0000259" key="4">
    <source>
        <dbReference type="Pfam" id="PF00534"/>
    </source>
</evidence>
<accession>A0A8A4TJS5</accession>
<dbReference type="RefSeq" id="WP_237379037.1">
    <property type="nucleotide sequence ID" value="NZ_CP071793.1"/>
</dbReference>
<dbReference type="GO" id="GO:0016757">
    <property type="term" value="F:glycosyltransferase activity"/>
    <property type="evidence" value="ECO:0007669"/>
    <property type="project" value="UniProtKB-KW"/>
</dbReference>
<evidence type="ECO:0000256" key="2">
    <source>
        <dbReference type="ARBA" id="ARBA00022676"/>
    </source>
</evidence>
<organism evidence="6 7">
    <name type="scientific">Sulfidibacter corallicola</name>
    <dbReference type="NCBI Taxonomy" id="2818388"/>
    <lineage>
        <taxon>Bacteria</taxon>
        <taxon>Pseudomonadati</taxon>
        <taxon>Acidobacteriota</taxon>
        <taxon>Holophagae</taxon>
        <taxon>Acanthopleuribacterales</taxon>
        <taxon>Acanthopleuribacteraceae</taxon>
        <taxon>Sulfidibacter</taxon>
    </lineage>
</organism>
<sequence length="433" mass="47670">MRVAYITAGAAGMYCGSCIRDNALVKELQRRGLDISLIPTYTPLRTDDENVSMGRVFFGGINVYLQEKMSLFRHTPWLLDKVLDTPALLNWVSRFSASTSAEDLGGLTVSMLEGDQGPLHKELSKLTRWLAREFKPDLVQLTNSMLAGMGPAIKKEVGVPVLCALQGEEIFLDALIEPYKSRAHRLLCSRAAEIDGFIATCSFYKSFMVDYLQVAPQKIDVVPLGLNLDGLVPGTKKPGAGKPFLLGFFARQCPEKGLHLLIDAFLRLAADHPDLELRIAGYLGGRDTAYVNELKEKVERAGHGARCQWAGELTREQKIDFLQRLDLFSVPAPYKEPKGLSILEAMSCGVPVVQPRHGAYTEMVEQTGGGSLVVPDDARALAEQIAHYLDRRDMCAEQGEKGAAAVPELYSVARMGEKTLEVYQRFVTTATTS</sequence>
<dbReference type="Pfam" id="PF00534">
    <property type="entry name" value="Glycos_transf_1"/>
    <property type="match status" value="1"/>
</dbReference>
<evidence type="ECO:0000313" key="6">
    <source>
        <dbReference type="EMBL" id="QTD49402.1"/>
    </source>
</evidence>
<evidence type="ECO:0000256" key="3">
    <source>
        <dbReference type="ARBA" id="ARBA00022679"/>
    </source>
</evidence>